<dbReference type="AlphaFoldDB" id="A0A087VUQ0"/>
<dbReference type="KEGG" id="bii:BINDI_0806"/>
<reference evidence="2 3" key="1">
    <citation type="journal article" date="2014" name="Appl. Environ. Microbiol.">
        <title>Genomic encyclopedia of type strains of the genus Bifidobacterium.</title>
        <authorList>
            <person name="Milani C."/>
            <person name="Lugli G.A."/>
            <person name="Duranti S."/>
            <person name="Turroni F."/>
            <person name="Bottacini F."/>
            <person name="Mangifesta M."/>
            <person name="Sanchez B."/>
            <person name="Viappiani A."/>
            <person name="Mancabelli L."/>
            <person name="Taminiau B."/>
            <person name="Delcenserie V."/>
            <person name="Barrangou R."/>
            <person name="Margolles A."/>
            <person name="van Sinderen D."/>
            <person name="Ventura M."/>
        </authorList>
    </citation>
    <scope>NUCLEOTIDE SEQUENCE [LARGE SCALE GENOMIC DNA]</scope>
    <source>
        <strain evidence="2 3">LMG 11587</strain>
    </source>
</reference>
<organism evidence="2 3">
    <name type="scientific">Bifidobacterium [indicum] DSM 20214 = LMG 11587</name>
    <dbReference type="NCBI Taxonomy" id="1341694"/>
    <lineage>
        <taxon>Bacteria</taxon>
        <taxon>Bacillati</taxon>
        <taxon>Actinomycetota</taxon>
        <taxon>Actinomycetes</taxon>
        <taxon>Bifidobacteriales</taxon>
        <taxon>Bifidobacteriaceae</taxon>
        <taxon>Bifidobacterium</taxon>
    </lineage>
</organism>
<feature type="domain" description="Anti-bacteriophage protein A/HamA C-terminal" evidence="1">
    <location>
        <begin position="18"/>
        <end position="307"/>
    </location>
</feature>
<proteinExistence type="predicted"/>
<evidence type="ECO:0000313" key="2">
    <source>
        <dbReference type="EMBL" id="AIC92077.1"/>
    </source>
</evidence>
<dbReference type="HOGENOM" id="CLU_079361_0_0_11"/>
<evidence type="ECO:0000259" key="1">
    <source>
        <dbReference type="Pfam" id="PF08878"/>
    </source>
</evidence>
<dbReference type="InterPro" id="IPR014976">
    <property type="entry name" value="AbpA_HamA_C"/>
</dbReference>
<dbReference type="EMBL" id="CP006018">
    <property type="protein sequence ID" value="AIC92077.1"/>
    <property type="molecule type" value="Genomic_DNA"/>
</dbReference>
<dbReference type="OrthoDB" id="4964195at2"/>
<accession>A0A087VUQ0</accession>
<sequence>MVEFSEDAQAAVNWFEQLEDISLFENELKPTKMRIFMPKLDGHEFDYSGMKDVLFNPLTYYVLSRKSVDEYLEHKQYQQMTQAARRAFKDYARNKGELGELILYVLLEGHLKAPKILSKMSLKTSSQDYIKGCDGVHLLKLDNGRYHLIFGESKLYKNLTAGFRAAFKSINSFLGSGPLKEKKDWEGQLISQHIDDEKLSEKDAVEAIKQVIYPSRRGAEKLKGIKFTRTFGIFIGFEIKVDKEKENLDEDEFETWIKSFVSEQIRGLVGTIQKQIENQKLKGKHFYVYLMPFTDLAKTRRELTKELTS</sequence>
<keyword evidence="3" id="KW-1185">Reference proteome</keyword>
<dbReference type="Proteomes" id="UP000028569">
    <property type="component" value="Chromosome"/>
</dbReference>
<dbReference type="RefSeq" id="WP_033490286.1">
    <property type="nucleotide sequence ID" value="NZ_CP006018.1"/>
</dbReference>
<name>A0A087VUQ0_9BIFI</name>
<gene>
    <name evidence="2" type="ORF">BINDI_0806</name>
</gene>
<evidence type="ECO:0000313" key="3">
    <source>
        <dbReference type="Proteomes" id="UP000028569"/>
    </source>
</evidence>
<dbReference type="Pfam" id="PF08878">
    <property type="entry name" value="HamA"/>
    <property type="match status" value="1"/>
</dbReference>
<protein>
    <recommendedName>
        <fullName evidence="1">Anti-bacteriophage protein A/HamA C-terminal domain-containing protein</fullName>
    </recommendedName>
</protein>